<evidence type="ECO:0000313" key="6">
    <source>
        <dbReference type="Proteomes" id="UP000012174"/>
    </source>
</evidence>
<organism evidence="5 6">
    <name type="scientific">Eutypa lata (strain UCR-EL1)</name>
    <name type="common">Grapevine dieback disease fungus</name>
    <name type="synonym">Eutypa armeniacae</name>
    <dbReference type="NCBI Taxonomy" id="1287681"/>
    <lineage>
        <taxon>Eukaryota</taxon>
        <taxon>Fungi</taxon>
        <taxon>Dikarya</taxon>
        <taxon>Ascomycota</taxon>
        <taxon>Pezizomycotina</taxon>
        <taxon>Sordariomycetes</taxon>
        <taxon>Xylariomycetidae</taxon>
        <taxon>Xylariales</taxon>
        <taxon>Diatrypaceae</taxon>
        <taxon>Eutypa</taxon>
    </lineage>
</organism>
<dbReference type="Pfam" id="PF00702">
    <property type="entry name" value="Hydrolase"/>
    <property type="match status" value="1"/>
</dbReference>
<dbReference type="PANTHER" id="PTHR46193">
    <property type="entry name" value="6-PHOSPHOGLUCONATE PHOSPHATASE"/>
    <property type="match status" value="1"/>
</dbReference>
<dbReference type="SFLD" id="SFLDG01129">
    <property type="entry name" value="C1.5:_HAD__Beta-PGM__Phosphata"/>
    <property type="match status" value="1"/>
</dbReference>
<dbReference type="STRING" id="1287681.M7SU63"/>
<dbReference type="HOGENOM" id="CLU_045011_14_1_1"/>
<keyword evidence="5" id="KW-0378">Hydrolase</keyword>
<comment type="cofactor">
    <cofactor evidence="1">
        <name>Mg(2+)</name>
        <dbReference type="ChEBI" id="CHEBI:18420"/>
    </cofactor>
</comment>
<sequence>MPPIKELLFDCDNTLVLSEDIAFESCAQLANEILAQHGVAARYDGRSLQHEFVGMGFRGQLARLQAKYGFTMAADELQRYVDQELGRTIENLERDCQPCEGVDPVLEALDAGKRYGLAIVSSSHMSRVEASIRKTGHARYFPHGRVFSAQSSLDPPSSKPDPDVYLFACEKLGVKPAECVAIEDSKSGATAAMRAGIPTIGYVGPYLAEGGKEKQDEMVKILKEDCKVATIMYDWSEFWDKLKLMEA</sequence>
<dbReference type="Gene3D" id="1.10.150.240">
    <property type="entry name" value="Putative phosphatase, domain 2"/>
    <property type="match status" value="1"/>
</dbReference>
<dbReference type="GO" id="GO:0016791">
    <property type="term" value="F:phosphatase activity"/>
    <property type="evidence" value="ECO:0007669"/>
    <property type="project" value="UniProtKB-ARBA"/>
</dbReference>
<dbReference type="InterPro" id="IPR036412">
    <property type="entry name" value="HAD-like_sf"/>
</dbReference>
<proteinExistence type="predicted"/>
<dbReference type="InterPro" id="IPR006439">
    <property type="entry name" value="HAD-SF_hydro_IA"/>
</dbReference>
<dbReference type="SUPFAM" id="SSF56784">
    <property type="entry name" value="HAD-like"/>
    <property type="match status" value="1"/>
</dbReference>
<dbReference type="AlphaFoldDB" id="M7SU63"/>
<dbReference type="InterPro" id="IPR051600">
    <property type="entry name" value="Beta-PGM-like"/>
</dbReference>
<dbReference type="GO" id="GO:0046872">
    <property type="term" value="F:metal ion binding"/>
    <property type="evidence" value="ECO:0007669"/>
    <property type="project" value="UniProtKB-KW"/>
</dbReference>
<keyword evidence="4" id="KW-0119">Carbohydrate metabolism</keyword>
<dbReference type="EMBL" id="KB706350">
    <property type="protein sequence ID" value="EMR67822.1"/>
    <property type="molecule type" value="Genomic_DNA"/>
</dbReference>
<protein>
    <submittedName>
        <fullName evidence="5">Putative had superfamily hydrolase protein</fullName>
    </submittedName>
</protein>
<dbReference type="NCBIfam" id="TIGR01509">
    <property type="entry name" value="HAD-SF-IA-v3"/>
    <property type="match status" value="1"/>
</dbReference>
<dbReference type="OrthoDB" id="2107174at2759"/>
<keyword evidence="6" id="KW-1185">Reference proteome</keyword>
<name>M7SU63_EUTLA</name>
<keyword evidence="2" id="KW-0479">Metal-binding</keyword>
<dbReference type="eggNOG" id="ENOG502REF4">
    <property type="taxonomic scope" value="Eukaryota"/>
</dbReference>
<accession>M7SU63</accession>
<dbReference type="Proteomes" id="UP000012174">
    <property type="component" value="Unassembled WGS sequence"/>
</dbReference>
<evidence type="ECO:0000256" key="4">
    <source>
        <dbReference type="ARBA" id="ARBA00023277"/>
    </source>
</evidence>
<evidence type="ECO:0000256" key="2">
    <source>
        <dbReference type="ARBA" id="ARBA00022723"/>
    </source>
</evidence>
<dbReference type="KEGG" id="ela:UCREL1_5194"/>
<evidence type="ECO:0000313" key="5">
    <source>
        <dbReference type="EMBL" id="EMR67822.1"/>
    </source>
</evidence>
<dbReference type="OMA" id="DFVCADW"/>
<evidence type="ECO:0000256" key="1">
    <source>
        <dbReference type="ARBA" id="ARBA00001946"/>
    </source>
</evidence>
<dbReference type="InterPro" id="IPR023198">
    <property type="entry name" value="PGP-like_dom2"/>
</dbReference>
<dbReference type="PANTHER" id="PTHR46193:SF18">
    <property type="entry name" value="HEXITOL PHOSPHATASE B"/>
    <property type="match status" value="1"/>
</dbReference>
<dbReference type="InterPro" id="IPR023214">
    <property type="entry name" value="HAD_sf"/>
</dbReference>
<dbReference type="Gene3D" id="3.40.50.1000">
    <property type="entry name" value="HAD superfamily/HAD-like"/>
    <property type="match status" value="1"/>
</dbReference>
<keyword evidence="3" id="KW-0460">Magnesium</keyword>
<reference evidence="6" key="1">
    <citation type="journal article" date="2013" name="Genome Announc.">
        <title>Draft genome sequence of the grapevine dieback fungus Eutypa lata UCR-EL1.</title>
        <authorList>
            <person name="Blanco-Ulate B."/>
            <person name="Rolshausen P.E."/>
            <person name="Cantu D."/>
        </authorList>
    </citation>
    <scope>NUCLEOTIDE SEQUENCE [LARGE SCALE GENOMIC DNA]</scope>
    <source>
        <strain evidence="6">UCR-EL1</strain>
    </source>
</reference>
<dbReference type="SFLD" id="SFLDS00003">
    <property type="entry name" value="Haloacid_Dehalogenase"/>
    <property type="match status" value="1"/>
</dbReference>
<evidence type="ECO:0000256" key="3">
    <source>
        <dbReference type="ARBA" id="ARBA00022842"/>
    </source>
</evidence>
<gene>
    <name evidence="5" type="ORF">UCREL1_5194</name>
</gene>